<gene>
    <name evidence="1" type="ORF">OXX778_LOCUS16028</name>
</gene>
<accession>A0A814G8Q2</accession>
<sequence>MNENALLCPYCYSELDTNPLILKCGLTVCSSHFDIDCQNDFDCILCKHFKPEINNGLNGHHKINLKSLFTNKSAQIKSFISKTNKLSEELDFYLGNLDKSEEISRFFINNYFDDLDDVFNSYKFKLADLIKIYFNDLTEEINFKKDFLLSTCRNKLTTQVQTDRLNDIVDEVKKEEYIERNVFLLNEKLTEAKAGINRVNLEINNKLASLLDNKFYYLSDSRLGQINLDLFFGNIESEIRNNTD</sequence>
<organism evidence="1 2">
    <name type="scientific">Brachionus calyciflorus</name>
    <dbReference type="NCBI Taxonomy" id="104777"/>
    <lineage>
        <taxon>Eukaryota</taxon>
        <taxon>Metazoa</taxon>
        <taxon>Spiralia</taxon>
        <taxon>Gnathifera</taxon>
        <taxon>Rotifera</taxon>
        <taxon>Eurotatoria</taxon>
        <taxon>Monogononta</taxon>
        <taxon>Pseudotrocha</taxon>
        <taxon>Ploima</taxon>
        <taxon>Brachionidae</taxon>
        <taxon>Brachionus</taxon>
    </lineage>
</organism>
<name>A0A814G8Q2_9BILA</name>
<protein>
    <submittedName>
        <fullName evidence="1">Uncharacterized protein</fullName>
    </submittedName>
</protein>
<proteinExistence type="predicted"/>
<comment type="caution">
    <text evidence="1">The sequence shown here is derived from an EMBL/GenBank/DDBJ whole genome shotgun (WGS) entry which is preliminary data.</text>
</comment>
<dbReference type="Proteomes" id="UP000663879">
    <property type="component" value="Unassembled WGS sequence"/>
</dbReference>
<keyword evidence="2" id="KW-1185">Reference proteome</keyword>
<reference evidence="1" key="1">
    <citation type="submission" date="2021-02" db="EMBL/GenBank/DDBJ databases">
        <authorList>
            <person name="Nowell W R."/>
        </authorList>
    </citation>
    <scope>NUCLEOTIDE SEQUENCE</scope>
    <source>
        <strain evidence="1">Ploen Becks lab</strain>
    </source>
</reference>
<dbReference type="EMBL" id="CAJNOC010003681">
    <property type="protein sequence ID" value="CAF0993317.1"/>
    <property type="molecule type" value="Genomic_DNA"/>
</dbReference>
<evidence type="ECO:0000313" key="1">
    <source>
        <dbReference type="EMBL" id="CAF0993317.1"/>
    </source>
</evidence>
<dbReference type="AlphaFoldDB" id="A0A814G8Q2"/>
<evidence type="ECO:0000313" key="2">
    <source>
        <dbReference type="Proteomes" id="UP000663879"/>
    </source>
</evidence>